<evidence type="ECO:0000259" key="6">
    <source>
        <dbReference type="PROSITE" id="PS50119"/>
    </source>
</evidence>
<evidence type="ECO:0000313" key="8">
    <source>
        <dbReference type="Proteomes" id="UP000515126"/>
    </source>
</evidence>
<evidence type="ECO:0000256" key="2">
    <source>
        <dbReference type="ARBA" id="ARBA00022771"/>
    </source>
</evidence>
<dbReference type="SMART" id="SM00336">
    <property type="entry name" value="BBOX"/>
    <property type="match status" value="1"/>
</dbReference>
<dbReference type="SUPFAM" id="SSF57845">
    <property type="entry name" value="B-box zinc-binding domain"/>
    <property type="match status" value="1"/>
</dbReference>
<dbReference type="PROSITE" id="PS00518">
    <property type="entry name" value="ZF_RING_1"/>
    <property type="match status" value="1"/>
</dbReference>
<dbReference type="PRINTS" id="PR01407">
    <property type="entry name" value="BUTYPHLNCDUF"/>
</dbReference>
<dbReference type="InterPro" id="IPR001841">
    <property type="entry name" value="Znf_RING"/>
</dbReference>
<dbReference type="Gene3D" id="3.30.40.10">
    <property type="entry name" value="Zinc/RING finger domain, C3HC4 (zinc finger)"/>
    <property type="match status" value="1"/>
</dbReference>
<dbReference type="CDD" id="cd15829">
    <property type="entry name" value="SPRY_PRY_TRIM75"/>
    <property type="match status" value="1"/>
</dbReference>
<sequence>MAHVEVLARLQKETKCPICLDDLTNPVTIECGHNFCHSCIKDFWAEQQATSSCPICRHQCQHRSLRSNAQLGNMIETAQLLQSMENKRHESSTSCERHNQALTLFCEDDLQLLCDQCVEPESHGPHQVLSITEAASRHRKHLQDYSKLLKWEVKEIQGLMSTLNGRSLTLREQAEAQRSQLTSECEQLMRFLDREEQAAFSRLEDEEMRLEKRLLDNIAALEHHGSSLRDLLRHLMLTRELPEAKMLSSVKEFYLNWRRQLISPSIFPVQLRRVEYSFPLQYSALQKVIQHFTDSVTLDLKTAHPNLLISKDRTCVTYTKNRQRIPGSSSFTKSPVVLGIPHFNSGRHFWEVQVGKKPKWAIGICKADSSIGERQSPNPWGYWRIVWQGDSFNVSGADPDSRLKAARATSIGVFLDYELGEVSFYGMPEKCHLYTFRDTFSGPVCPYFYIGPQSEPLRLCSATDSEC</sequence>
<dbReference type="RefSeq" id="XP_021026738.1">
    <property type="nucleotide sequence ID" value="XM_021171079.1"/>
</dbReference>
<dbReference type="PROSITE" id="PS50089">
    <property type="entry name" value="ZF_RING_2"/>
    <property type="match status" value="1"/>
</dbReference>
<reference evidence="9" key="1">
    <citation type="submission" date="2025-08" db="UniProtKB">
        <authorList>
            <consortium name="RefSeq"/>
        </authorList>
    </citation>
    <scope>IDENTIFICATION</scope>
</reference>
<keyword evidence="1" id="KW-0479">Metal-binding</keyword>
<dbReference type="PROSITE" id="PS50188">
    <property type="entry name" value="B302_SPRY"/>
    <property type="match status" value="1"/>
</dbReference>
<dbReference type="Pfam" id="PF15227">
    <property type="entry name" value="zf-C3HC4_4"/>
    <property type="match status" value="1"/>
</dbReference>
<dbReference type="InterPro" id="IPR001870">
    <property type="entry name" value="B30.2/SPRY"/>
</dbReference>
<dbReference type="SMART" id="SM00184">
    <property type="entry name" value="RING"/>
    <property type="match status" value="1"/>
</dbReference>
<dbReference type="SMART" id="SM00589">
    <property type="entry name" value="PRY"/>
    <property type="match status" value="1"/>
</dbReference>
<dbReference type="InterPro" id="IPR043136">
    <property type="entry name" value="B30.2/SPRY_sf"/>
</dbReference>
<dbReference type="InterPro" id="IPR003879">
    <property type="entry name" value="Butyrophylin_SPRY"/>
</dbReference>
<dbReference type="PANTHER" id="PTHR24103">
    <property type="entry name" value="E3 UBIQUITIN-PROTEIN LIGASE TRIM"/>
    <property type="match status" value="1"/>
</dbReference>
<proteinExistence type="predicted"/>
<dbReference type="InterPro" id="IPR003877">
    <property type="entry name" value="SPRY_dom"/>
</dbReference>
<organism evidence="8 9">
    <name type="scientific">Mus caroli</name>
    <name type="common">Ryukyu mouse</name>
    <name type="synonym">Ricefield mouse</name>
    <dbReference type="NCBI Taxonomy" id="10089"/>
    <lineage>
        <taxon>Eukaryota</taxon>
        <taxon>Metazoa</taxon>
        <taxon>Chordata</taxon>
        <taxon>Craniata</taxon>
        <taxon>Vertebrata</taxon>
        <taxon>Euteleostomi</taxon>
        <taxon>Mammalia</taxon>
        <taxon>Eutheria</taxon>
        <taxon>Euarchontoglires</taxon>
        <taxon>Glires</taxon>
        <taxon>Rodentia</taxon>
        <taxon>Myomorpha</taxon>
        <taxon>Muroidea</taxon>
        <taxon>Muridae</taxon>
        <taxon>Murinae</taxon>
        <taxon>Mus</taxon>
        <taxon>Mus</taxon>
    </lineage>
</organism>
<evidence type="ECO:0000256" key="4">
    <source>
        <dbReference type="PROSITE-ProRule" id="PRU00024"/>
    </source>
</evidence>
<dbReference type="InterPro" id="IPR013320">
    <property type="entry name" value="ConA-like_dom_sf"/>
</dbReference>
<dbReference type="SUPFAM" id="SSF49899">
    <property type="entry name" value="Concanavalin A-like lectins/glucanases"/>
    <property type="match status" value="1"/>
</dbReference>
<gene>
    <name evidence="9" type="primary">LOC110300802</name>
</gene>
<keyword evidence="2 4" id="KW-0863">Zinc-finger</keyword>
<keyword evidence="3" id="KW-0862">Zinc</keyword>
<dbReference type="SMART" id="SM00449">
    <property type="entry name" value="SPRY"/>
    <property type="match status" value="1"/>
</dbReference>
<dbReference type="AlphaFoldDB" id="A0A6P5Q9R1"/>
<feature type="domain" description="B box-type" evidence="6">
    <location>
        <begin position="90"/>
        <end position="131"/>
    </location>
</feature>
<dbReference type="GO" id="GO:0008270">
    <property type="term" value="F:zinc ion binding"/>
    <property type="evidence" value="ECO:0007669"/>
    <property type="project" value="UniProtKB-KW"/>
</dbReference>
<dbReference type="Gene3D" id="2.60.120.920">
    <property type="match status" value="1"/>
</dbReference>
<dbReference type="InterPro" id="IPR006574">
    <property type="entry name" value="PRY"/>
</dbReference>
<name>A0A6P5Q9R1_MUSCR</name>
<dbReference type="Pfam" id="PF00643">
    <property type="entry name" value="zf-B_box"/>
    <property type="match status" value="1"/>
</dbReference>
<dbReference type="Proteomes" id="UP000515126">
    <property type="component" value="Chromosome 8"/>
</dbReference>
<dbReference type="FunFam" id="2.60.120.920:FF:000004">
    <property type="entry name" value="Butyrophilin subfamily 1 member A1"/>
    <property type="match status" value="1"/>
</dbReference>
<dbReference type="InterPro" id="IPR013083">
    <property type="entry name" value="Znf_RING/FYVE/PHD"/>
</dbReference>
<dbReference type="InterPro" id="IPR017907">
    <property type="entry name" value="Znf_RING_CS"/>
</dbReference>
<dbReference type="SUPFAM" id="SSF57850">
    <property type="entry name" value="RING/U-box"/>
    <property type="match status" value="1"/>
</dbReference>
<evidence type="ECO:0000259" key="7">
    <source>
        <dbReference type="PROSITE" id="PS50188"/>
    </source>
</evidence>
<dbReference type="InterPro" id="IPR000315">
    <property type="entry name" value="Znf_B-box"/>
</dbReference>
<evidence type="ECO:0000256" key="1">
    <source>
        <dbReference type="ARBA" id="ARBA00022723"/>
    </source>
</evidence>
<protein>
    <submittedName>
        <fullName evidence="9">Tripartite motif-containing protein 75</fullName>
    </submittedName>
</protein>
<evidence type="ECO:0000259" key="5">
    <source>
        <dbReference type="PROSITE" id="PS50089"/>
    </source>
</evidence>
<dbReference type="InterPro" id="IPR035785">
    <property type="entry name" value="SPRY/PRY_TRIM75"/>
</dbReference>
<dbReference type="InterPro" id="IPR050143">
    <property type="entry name" value="TRIM/RBCC"/>
</dbReference>
<evidence type="ECO:0000313" key="9">
    <source>
        <dbReference type="RefSeq" id="XP_021026738.1"/>
    </source>
</evidence>
<dbReference type="Pfam" id="PF13765">
    <property type="entry name" value="PRY"/>
    <property type="match status" value="1"/>
</dbReference>
<feature type="domain" description="B30.2/SPRY" evidence="7">
    <location>
        <begin position="276"/>
        <end position="466"/>
    </location>
</feature>
<feature type="domain" description="RING-type" evidence="5">
    <location>
        <begin position="16"/>
        <end position="57"/>
    </location>
</feature>
<dbReference type="PROSITE" id="PS50119">
    <property type="entry name" value="ZF_BBOX"/>
    <property type="match status" value="1"/>
</dbReference>
<dbReference type="KEGG" id="mcal:110300802"/>
<dbReference type="GeneID" id="110300802"/>
<dbReference type="GO" id="GO:0007144">
    <property type="term" value="P:female meiosis I"/>
    <property type="evidence" value="ECO:0007669"/>
    <property type="project" value="Ensembl"/>
</dbReference>
<dbReference type="Pfam" id="PF00622">
    <property type="entry name" value="SPRY"/>
    <property type="match status" value="1"/>
</dbReference>
<evidence type="ECO:0000256" key="3">
    <source>
        <dbReference type="ARBA" id="ARBA00022833"/>
    </source>
</evidence>
<keyword evidence="8" id="KW-1185">Reference proteome</keyword>
<dbReference type="Gene3D" id="3.30.160.60">
    <property type="entry name" value="Classic Zinc Finger"/>
    <property type="match status" value="1"/>
</dbReference>
<accession>A0A6P5Q9R1</accession>